<dbReference type="Gramene" id="TraesWEE_scaffold_062722_01G000200.1">
    <property type="protein sequence ID" value="TraesWEE_scaffold_062722_01G000200.1"/>
    <property type="gene ID" value="TraesWEE_scaffold_062722_01G000200"/>
</dbReference>
<name>A0A3B6MNY1_WHEAT</name>
<gene>
    <name evidence="3" type="primary">LOC123124562</name>
</gene>
<dbReference type="SMART" id="SM00886">
    <property type="entry name" value="Dabb"/>
    <property type="match status" value="1"/>
</dbReference>
<dbReference type="Gramene" id="TraesCLE_scaffold_012508_01G000300.1">
    <property type="protein sequence ID" value="TraesCLE_scaffold_012508_01G000300.1"/>
    <property type="gene ID" value="TraesCLE_scaffold_012508_01G000300"/>
</dbReference>
<dbReference type="SMR" id="A0A3B6MNY1"/>
<evidence type="ECO:0000256" key="1">
    <source>
        <dbReference type="ARBA" id="ARBA00011738"/>
    </source>
</evidence>
<dbReference type="InterPro" id="IPR011008">
    <property type="entry name" value="Dimeric_a/b-barrel"/>
</dbReference>
<dbReference type="EnsemblPlants" id="TraesCS5D02G137600.1">
    <property type="protein sequence ID" value="TraesCS5D02G137600.1"/>
    <property type="gene ID" value="TraesCS5D02G137600"/>
</dbReference>
<dbReference type="OMA" id="ANEFKHL"/>
<dbReference type="STRING" id="4565.A0A3B6MNY1"/>
<proteinExistence type="predicted"/>
<dbReference type="Gene3D" id="3.30.70.100">
    <property type="match status" value="1"/>
</dbReference>
<dbReference type="Gramene" id="TraesRN5D0100362200.1">
    <property type="protein sequence ID" value="TraesRN5D0100362200.1"/>
    <property type="gene ID" value="TraesRN5D0100362200"/>
</dbReference>
<accession>A0A3B6MNY1</accession>
<dbReference type="KEGG" id="taes:123124562"/>
<dbReference type="Pfam" id="PF07876">
    <property type="entry name" value="Dabb"/>
    <property type="match status" value="1"/>
</dbReference>
<evidence type="ECO:0000313" key="4">
    <source>
        <dbReference type="Proteomes" id="UP000019116"/>
    </source>
</evidence>
<evidence type="ECO:0000259" key="2">
    <source>
        <dbReference type="PROSITE" id="PS51502"/>
    </source>
</evidence>
<reference evidence="3" key="2">
    <citation type="submission" date="2018-10" db="UniProtKB">
        <authorList>
            <consortium name="EnsemblPlants"/>
        </authorList>
    </citation>
    <scope>IDENTIFICATION</scope>
</reference>
<evidence type="ECO:0000313" key="3">
    <source>
        <dbReference type="EnsemblPlants" id="TraesCS5D02G137600.1"/>
    </source>
</evidence>
<dbReference type="RefSeq" id="XP_044401087.1">
    <property type="nucleotide sequence ID" value="XM_044545152.1"/>
</dbReference>
<sequence>MAASATATKATGRREERKEKASRLWAMAEFKHLCMAKFKEGVVVDDIIQELTKLAAELDTVKYFGWGKDVLNQEALTQGFTHVFVMTFASAEDLAACMGHEKHSAFAATFMAALDKVVVMDFPLVFVKPAPPA</sequence>
<dbReference type="AlphaFoldDB" id="A0A3B6MNY1"/>
<keyword evidence="4" id="KW-1185">Reference proteome</keyword>
<protein>
    <recommendedName>
        <fullName evidence="2">Stress-response A/B barrel domain-containing protein</fullName>
    </recommendedName>
</protein>
<dbReference type="Gramene" id="TraesCS5D03G0346300.1">
    <property type="protein sequence ID" value="TraesCS5D03G0346300.1.CDS"/>
    <property type="gene ID" value="TraesCS5D03G0346300"/>
</dbReference>
<dbReference type="PROSITE" id="PS51502">
    <property type="entry name" value="S_R_A_B_BARREL"/>
    <property type="match status" value="1"/>
</dbReference>
<organism evidence="3">
    <name type="scientific">Triticum aestivum</name>
    <name type="common">Wheat</name>
    <dbReference type="NCBI Taxonomy" id="4565"/>
    <lineage>
        <taxon>Eukaryota</taxon>
        <taxon>Viridiplantae</taxon>
        <taxon>Streptophyta</taxon>
        <taxon>Embryophyta</taxon>
        <taxon>Tracheophyta</taxon>
        <taxon>Spermatophyta</taxon>
        <taxon>Magnoliopsida</taxon>
        <taxon>Liliopsida</taxon>
        <taxon>Poales</taxon>
        <taxon>Poaceae</taxon>
        <taxon>BOP clade</taxon>
        <taxon>Pooideae</taxon>
        <taxon>Triticodae</taxon>
        <taxon>Triticeae</taxon>
        <taxon>Triticinae</taxon>
        <taxon>Triticum</taxon>
    </lineage>
</organism>
<dbReference type="SUPFAM" id="SSF54909">
    <property type="entry name" value="Dimeric alpha+beta barrel"/>
    <property type="match status" value="1"/>
</dbReference>
<dbReference type="OrthoDB" id="1601230at2759"/>
<reference evidence="3" key="1">
    <citation type="submission" date="2018-08" db="EMBL/GenBank/DDBJ databases">
        <authorList>
            <person name="Rossello M."/>
        </authorList>
    </citation>
    <scope>NUCLEOTIDE SEQUENCE [LARGE SCALE GENOMIC DNA]</scope>
    <source>
        <strain evidence="3">cv. Chinese Spring</strain>
    </source>
</reference>
<dbReference type="PANTHER" id="PTHR33178:SF20">
    <property type="entry name" value="STRESS-RESPONSE A_B BARREL DOMAIN-CONTAINING PROTEIN"/>
    <property type="match status" value="1"/>
</dbReference>
<dbReference type="Gramene" id="TraesCAD_scaffold_042975_01G000200.1">
    <property type="protein sequence ID" value="TraesCAD_scaffold_042975_01G000200.1"/>
    <property type="gene ID" value="TraesCAD_scaffold_042975_01G000200"/>
</dbReference>
<dbReference type="GeneID" id="123124562"/>
<dbReference type="Gramene" id="TraesCS5D02G137600.1">
    <property type="protein sequence ID" value="TraesCS5D02G137600.1"/>
    <property type="gene ID" value="TraesCS5D02G137600"/>
</dbReference>
<comment type="subunit">
    <text evidence="1">Homodimer.</text>
</comment>
<dbReference type="PANTHER" id="PTHR33178">
    <property type="match status" value="1"/>
</dbReference>
<feature type="domain" description="Stress-response A/B barrel" evidence="2">
    <location>
        <begin position="30"/>
        <end position="122"/>
    </location>
</feature>
<dbReference type="InterPro" id="IPR044662">
    <property type="entry name" value="HS1/DABB1-like"/>
</dbReference>
<dbReference type="Gramene" id="TraesPARA_EIv1.0_1797810.1">
    <property type="protein sequence ID" value="TraesPARA_EIv1.0_1797810.1.CDS"/>
    <property type="gene ID" value="TraesPARA_EIv1.0_1797810"/>
</dbReference>
<dbReference type="Proteomes" id="UP000019116">
    <property type="component" value="Chromosome 5D"/>
</dbReference>
<dbReference type="Gramene" id="TraesROB_scaffold_014823_01G000300.1">
    <property type="protein sequence ID" value="TraesROB_scaffold_014823_01G000300.1"/>
    <property type="gene ID" value="TraesROB_scaffold_014823_01G000300"/>
</dbReference>
<dbReference type="InterPro" id="IPR013097">
    <property type="entry name" value="Dabb"/>
</dbReference>